<dbReference type="Pfam" id="PF13489">
    <property type="entry name" value="Methyltransf_23"/>
    <property type="match status" value="1"/>
</dbReference>
<comment type="caution">
    <text evidence="1">The sequence shown here is derived from an EMBL/GenBank/DDBJ whole genome shotgun (WGS) entry which is preliminary data.</text>
</comment>
<dbReference type="InterPro" id="IPR029063">
    <property type="entry name" value="SAM-dependent_MTases_sf"/>
</dbReference>
<reference evidence="1" key="1">
    <citation type="submission" date="2023-05" db="EMBL/GenBank/DDBJ databases">
        <title>Anaerotaeda fermentans gen. nov., sp. nov., a novel anaerobic planctomycete of the new family within the order Sedimentisphaerales isolated from Taman Peninsula, Russia.</title>
        <authorList>
            <person name="Khomyakova M.A."/>
            <person name="Merkel A.Y."/>
            <person name="Slobodkin A.I."/>
        </authorList>
    </citation>
    <scope>NUCLEOTIDE SEQUENCE</scope>
    <source>
        <strain evidence="1">M17dextr</strain>
    </source>
</reference>
<dbReference type="SUPFAM" id="SSF53335">
    <property type="entry name" value="S-adenosyl-L-methionine-dependent methyltransferases"/>
    <property type="match status" value="1"/>
</dbReference>
<dbReference type="Gene3D" id="3.40.50.150">
    <property type="entry name" value="Vaccinia Virus protein VP39"/>
    <property type="match status" value="1"/>
</dbReference>
<dbReference type="PANTHER" id="PTHR43861:SF6">
    <property type="entry name" value="METHYLTRANSFERASE TYPE 11"/>
    <property type="match status" value="1"/>
</dbReference>
<dbReference type="AlphaFoldDB" id="A0AAW6U224"/>
<gene>
    <name evidence="1" type="ORF">QJ522_13100</name>
</gene>
<dbReference type="GO" id="GO:0032259">
    <property type="term" value="P:methylation"/>
    <property type="evidence" value="ECO:0007669"/>
    <property type="project" value="UniProtKB-KW"/>
</dbReference>
<dbReference type="PANTHER" id="PTHR43861">
    <property type="entry name" value="TRANS-ACONITATE 2-METHYLTRANSFERASE-RELATED"/>
    <property type="match status" value="1"/>
</dbReference>
<accession>A0AAW6U224</accession>
<dbReference type="Proteomes" id="UP001431776">
    <property type="component" value="Unassembled WGS sequence"/>
</dbReference>
<proteinExistence type="predicted"/>
<name>A0AAW6U224_9BACT</name>
<keyword evidence="1" id="KW-0808">Transferase</keyword>
<keyword evidence="2" id="KW-1185">Reference proteome</keyword>
<keyword evidence="1" id="KW-0489">Methyltransferase</keyword>
<dbReference type="EMBL" id="JASCXX010000015">
    <property type="protein sequence ID" value="MDI6449989.1"/>
    <property type="molecule type" value="Genomic_DNA"/>
</dbReference>
<sequence>MTTIRTIEVSCPLCGSDDAMYLFEAVDRLHGIEGRFRYVRCRSCELVYMNPQVAPESVGQLYPESYAPHADKSQTARKTLMAVRDGLHKIPLVGKELKRWTDARVMAPLFRGLSAGRRLLDVGCGSGAFLAAARGATGCEVHGVDISPHAVQTARTRYGVDVFEGPIMEAPFADDSFDTITAWWYLEHIANPNEAVAAMSRLLKEGGTSVLGVPNFDSTFARRFQDRWYHLDCPRHLCIWSPATMRRLLELHGLTVTRIFHDRSPWGLLGSLQYWRYGSNADPKHRNRIRQSALLWPLLLPATIVVSLLRRSDIIVVYAQKRTAPARAGARCDGRDGPSI</sequence>
<evidence type="ECO:0000313" key="2">
    <source>
        <dbReference type="Proteomes" id="UP001431776"/>
    </source>
</evidence>
<dbReference type="EC" id="2.1.1.-" evidence="1"/>
<evidence type="ECO:0000313" key="1">
    <source>
        <dbReference type="EMBL" id="MDI6449989.1"/>
    </source>
</evidence>
<dbReference type="GO" id="GO:0008168">
    <property type="term" value="F:methyltransferase activity"/>
    <property type="evidence" value="ECO:0007669"/>
    <property type="project" value="UniProtKB-KW"/>
</dbReference>
<dbReference type="RefSeq" id="WP_349245397.1">
    <property type="nucleotide sequence ID" value="NZ_JASCXX010000015.1"/>
</dbReference>
<organism evidence="1 2">
    <name type="scientific">Anaerobaca lacustris</name>
    <dbReference type="NCBI Taxonomy" id="3044600"/>
    <lineage>
        <taxon>Bacteria</taxon>
        <taxon>Pseudomonadati</taxon>
        <taxon>Planctomycetota</taxon>
        <taxon>Phycisphaerae</taxon>
        <taxon>Sedimentisphaerales</taxon>
        <taxon>Anaerobacaceae</taxon>
        <taxon>Anaerobaca</taxon>
    </lineage>
</organism>
<protein>
    <submittedName>
        <fullName evidence="1">Class I SAM-dependent methyltransferase</fullName>
        <ecNumber evidence="1">2.1.1.-</ecNumber>
    </submittedName>
</protein>
<dbReference type="CDD" id="cd02440">
    <property type="entry name" value="AdoMet_MTases"/>
    <property type="match status" value="1"/>
</dbReference>